<dbReference type="EMBL" id="QGNW01000014">
    <property type="protein sequence ID" value="RVX17133.1"/>
    <property type="molecule type" value="Genomic_DNA"/>
</dbReference>
<sequence length="434" mass="48285">MVLRSLQSKIVRHVVEGTKRPLASYPTPVQSCYATQIAARPPTFYHRPRVPQTSTHFALRMQRQFLQLGMSLSQALWKVTKTGLLIALALSVHTPFVLIPDIDEVHTPYVDDVHTSDIQYVIRGGRVVRQQSPTTARPLEGATSHEEVRREDGEILRQLQSTQARISIWTLLASSSTCRNALIRALSQIRVETTTTLEGPYTSLYISVGCSGHQVSSVLLDNGLALNVCLLAIAIALGYAPLDFGPLDFGPSTQTVRAYDSTKREVIGTLEIKLLIDSEIEDFCRDFMAISFDQHSSTMYGPSEFIVIPNHDVPFGLGFILTEADYRYMARLRKEMVRAQLTNTSFDYLVRPYSMSLANYFVRASELQTHSNGIIDGFSTVQETELQRLVHQLQLSDGAPGTSASALTVPLSPNCMSLMTLYVLDEVDEHGIFA</sequence>
<accession>A0A438K7F5</accession>
<comment type="caution">
    <text evidence="1">The sequence shown here is derived from an EMBL/GenBank/DDBJ whole genome shotgun (WGS) entry which is preliminary data.</text>
</comment>
<dbReference type="AlphaFoldDB" id="A0A438K7F5"/>
<evidence type="ECO:0000313" key="1">
    <source>
        <dbReference type="EMBL" id="RVX17133.1"/>
    </source>
</evidence>
<name>A0A438K7F5_VITVI</name>
<reference evidence="1 2" key="1">
    <citation type="journal article" date="2018" name="PLoS Genet.">
        <title>Population sequencing reveals clonal diversity and ancestral inbreeding in the grapevine cultivar Chardonnay.</title>
        <authorList>
            <person name="Roach M.J."/>
            <person name="Johnson D.L."/>
            <person name="Bohlmann J."/>
            <person name="van Vuuren H.J."/>
            <person name="Jones S.J."/>
            <person name="Pretorius I.S."/>
            <person name="Schmidt S.A."/>
            <person name="Borneman A.R."/>
        </authorList>
    </citation>
    <scope>NUCLEOTIDE SEQUENCE [LARGE SCALE GENOMIC DNA]</scope>
    <source>
        <strain evidence="2">cv. Chardonnay</strain>
        <tissue evidence="1">Leaf</tissue>
    </source>
</reference>
<gene>
    <name evidence="1" type="ORF">CK203_003439</name>
</gene>
<evidence type="ECO:0000313" key="2">
    <source>
        <dbReference type="Proteomes" id="UP000288805"/>
    </source>
</evidence>
<organism evidence="1 2">
    <name type="scientific">Vitis vinifera</name>
    <name type="common">Grape</name>
    <dbReference type="NCBI Taxonomy" id="29760"/>
    <lineage>
        <taxon>Eukaryota</taxon>
        <taxon>Viridiplantae</taxon>
        <taxon>Streptophyta</taxon>
        <taxon>Embryophyta</taxon>
        <taxon>Tracheophyta</taxon>
        <taxon>Spermatophyta</taxon>
        <taxon>Magnoliopsida</taxon>
        <taxon>eudicotyledons</taxon>
        <taxon>Gunneridae</taxon>
        <taxon>Pentapetalae</taxon>
        <taxon>rosids</taxon>
        <taxon>Vitales</taxon>
        <taxon>Vitaceae</taxon>
        <taxon>Viteae</taxon>
        <taxon>Vitis</taxon>
    </lineage>
</organism>
<protein>
    <submittedName>
        <fullName evidence="1">Uncharacterized protein</fullName>
    </submittedName>
</protein>
<dbReference type="Proteomes" id="UP000288805">
    <property type="component" value="Unassembled WGS sequence"/>
</dbReference>
<proteinExistence type="predicted"/>